<dbReference type="SUPFAM" id="SSF57701">
    <property type="entry name" value="Zn2/Cys6 DNA-binding domain"/>
    <property type="match status" value="1"/>
</dbReference>
<feature type="compositionally biased region" description="Pro residues" evidence="3">
    <location>
        <begin position="317"/>
        <end position="330"/>
    </location>
</feature>
<dbReference type="GeneID" id="92042783"/>
<feature type="domain" description="Zn(2)-C6 fungal-type" evidence="4">
    <location>
        <begin position="230"/>
        <end position="258"/>
    </location>
</feature>
<sequence length="915" mass="99599">MWREVADSRYAVVDLAEAWPFLAWPRHAKGVSSALLASLPAYLGQSPIPAYHTVHTSYSGLPPPASTNVSMRQPGAVSHHAPAVIPLDPAILDDDPKFTVPETESRWFTRADSCPVSQSGGIPSVPRASVGLQEHTYSASAPFAGSGPHPLVWGFSREIRRELPSLVVPVPPGEWTGETRSAVILFLPPVDCSEACVGDSRRRGHPFLALSIHKRFQSVRMAPTQRTKSGCWTCRLRRKKCSEGGPPCGTCEARQIFCHGYGRKPDWKDKGEKERQEAMRLQLEARGNEARDTAVPSDRPSSSSSRRTETRDAAVGPEPPGIGSSPPPAGQPTGPEDMFFNMDWSPEMVSSFSNDFTFFSSPTANIGDNNDLEVEPVLFADNPAHNHNAMSAADPWPPWEASTSGSSGSNVYTQSERLSSDAGSSLHDLPLSIATTENQGRVDKEMDLIMHYISHFCSSSNISTRQRTSSSSRGWLLFVLTRSPAFYNASLAISAYQQHHTSSQDDTLQTGFYHDYQEYRAQAARLFSVLNHCGMCSFPALAGNTQNCQSYMASAKSAMLSGERIEMARPDPPETSAIQRPLSPLSSILSSTTAGNKKPEKSSFGSAMERKAIAVSQCLVVWNDLLVCSIQKTVPAAHETYRTWLSDPELMALLQETTGCEPWVLKAISDITQLEAWRKDQETRGALSIRALAGRADKIEAAIAGGIQRLALADPGSPAVQPSNQTSGRRASSASSSSTSTNHVPSHIHTSIFAHAATTYLHIVVSGPKPGISEIGHSIDRAIDSWKAFLALLLQVLPPATGGIREWPLAWPLCTTASLATGAQRDFFRDLIADLSQNTTMTTWATRTVSECRTVVEKCWLEIDQQASDGAPVVRLAGCLSEVWILSLIQLATTIYKSAVITEDHNPLESRQHIY</sequence>
<evidence type="ECO:0000313" key="6">
    <source>
        <dbReference type="Proteomes" id="UP001433268"/>
    </source>
</evidence>
<accession>A0ABR1X4V9</accession>
<dbReference type="InterPro" id="IPR001138">
    <property type="entry name" value="Zn2Cys6_DnaBD"/>
</dbReference>
<organism evidence="5 6">
    <name type="scientific">Apiospora hydei</name>
    <dbReference type="NCBI Taxonomy" id="1337664"/>
    <lineage>
        <taxon>Eukaryota</taxon>
        <taxon>Fungi</taxon>
        <taxon>Dikarya</taxon>
        <taxon>Ascomycota</taxon>
        <taxon>Pezizomycotina</taxon>
        <taxon>Sordariomycetes</taxon>
        <taxon>Xylariomycetidae</taxon>
        <taxon>Amphisphaeriales</taxon>
        <taxon>Apiosporaceae</taxon>
        <taxon>Apiospora</taxon>
    </lineage>
</organism>
<dbReference type="PANTHER" id="PTHR37534">
    <property type="entry name" value="TRANSCRIPTIONAL ACTIVATOR PROTEIN UGA3"/>
    <property type="match status" value="1"/>
</dbReference>
<dbReference type="Gene3D" id="4.10.240.10">
    <property type="entry name" value="Zn(2)-C6 fungal-type DNA-binding domain"/>
    <property type="match status" value="1"/>
</dbReference>
<evidence type="ECO:0000259" key="4">
    <source>
        <dbReference type="PROSITE" id="PS50048"/>
    </source>
</evidence>
<gene>
    <name evidence="5" type="ORF">PG997_005408</name>
</gene>
<dbReference type="InterPro" id="IPR036864">
    <property type="entry name" value="Zn2-C6_fun-type_DNA-bd_sf"/>
</dbReference>
<keyword evidence="2" id="KW-0539">Nucleus</keyword>
<comment type="caution">
    <text evidence="5">The sequence shown here is derived from an EMBL/GenBank/DDBJ whole genome shotgun (WGS) entry which is preliminary data.</text>
</comment>
<dbReference type="CDD" id="cd00067">
    <property type="entry name" value="GAL4"/>
    <property type="match status" value="1"/>
</dbReference>
<keyword evidence="6" id="KW-1185">Reference proteome</keyword>
<dbReference type="RefSeq" id="XP_066673341.1">
    <property type="nucleotide sequence ID" value="XM_066809723.1"/>
</dbReference>
<dbReference type="SMART" id="SM00066">
    <property type="entry name" value="GAL4"/>
    <property type="match status" value="1"/>
</dbReference>
<feature type="compositionally biased region" description="Low complexity" evidence="3">
    <location>
        <begin position="296"/>
        <end position="305"/>
    </location>
</feature>
<dbReference type="Pfam" id="PF11951">
    <property type="entry name" value="Fungal_trans_2"/>
    <property type="match status" value="1"/>
</dbReference>
<comment type="subcellular location">
    <subcellularLocation>
        <location evidence="1">Nucleus</location>
    </subcellularLocation>
</comment>
<reference evidence="5 6" key="1">
    <citation type="submission" date="2023-01" db="EMBL/GenBank/DDBJ databases">
        <title>Analysis of 21 Apiospora genomes using comparative genomics revels a genus with tremendous synthesis potential of carbohydrate active enzymes and secondary metabolites.</title>
        <authorList>
            <person name="Sorensen T."/>
        </authorList>
    </citation>
    <scope>NUCLEOTIDE SEQUENCE [LARGE SCALE GENOMIC DNA]</scope>
    <source>
        <strain evidence="5 6">CBS 114990</strain>
    </source>
</reference>
<feature type="region of interest" description="Disordered" evidence="3">
    <location>
        <begin position="714"/>
        <end position="743"/>
    </location>
</feature>
<protein>
    <recommendedName>
        <fullName evidence="4">Zn(2)-C6 fungal-type domain-containing protein</fullName>
    </recommendedName>
</protein>
<dbReference type="PROSITE" id="PS00463">
    <property type="entry name" value="ZN2_CY6_FUNGAL_1"/>
    <property type="match status" value="1"/>
</dbReference>
<feature type="compositionally biased region" description="Polar residues" evidence="3">
    <location>
        <begin position="401"/>
        <end position="423"/>
    </location>
</feature>
<dbReference type="EMBL" id="JAQQWN010000004">
    <property type="protein sequence ID" value="KAK8090447.1"/>
    <property type="molecule type" value="Genomic_DNA"/>
</dbReference>
<name>A0ABR1X4V9_9PEZI</name>
<feature type="region of interest" description="Disordered" evidence="3">
    <location>
        <begin position="284"/>
        <end position="338"/>
    </location>
</feature>
<feature type="compositionally biased region" description="Low complexity" evidence="3">
    <location>
        <begin position="726"/>
        <end position="741"/>
    </location>
</feature>
<dbReference type="PROSITE" id="PS50048">
    <property type="entry name" value="ZN2_CY6_FUNGAL_2"/>
    <property type="match status" value="1"/>
</dbReference>
<feature type="region of interest" description="Disordered" evidence="3">
    <location>
        <begin position="389"/>
        <end position="423"/>
    </location>
</feature>
<dbReference type="PANTHER" id="PTHR37534:SF20">
    <property type="entry name" value="PRO1A C6 ZINK-FINGER PROTEIN"/>
    <property type="match status" value="1"/>
</dbReference>
<evidence type="ECO:0000256" key="1">
    <source>
        <dbReference type="ARBA" id="ARBA00004123"/>
    </source>
</evidence>
<proteinExistence type="predicted"/>
<dbReference type="Proteomes" id="UP001433268">
    <property type="component" value="Unassembled WGS sequence"/>
</dbReference>
<evidence type="ECO:0000256" key="3">
    <source>
        <dbReference type="SAM" id="MobiDB-lite"/>
    </source>
</evidence>
<evidence type="ECO:0000256" key="2">
    <source>
        <dbReference type="ARBA" id="ARBA00023242"/>
    </source>
</evidence>
<dbReference type="InterPro" id="IPR021858">
    <property type="entry name" value="Fun_TF"/>
</dbReference>
<evidence type="ECO:0000313" key="5">
    <source>
        <dbReference type="EMBL" id="KAK8090447.1"/>
    </source>
</evidence>
<dbReference type="Pfam" id="PF00172">
    <property type="entry name" value="Zn_clus"/>
    <property type="match status" value="1"/>
</dbReference>